<dbReference type="Proteomes" id="UP000270411">
    <property type="component" value="Chromosome 1"/>
</dbReference>
<dbReference type="EMBL" id="CP033969">
    <property type="protein sequence ID" value="AZG14932.1"/>
    <property type="molecule type" value="Genomic_DNA"/>
</dbReference>
<evidence type="ECO:0000313" key="2">
    <source>
        <dbReference type="Proteomes" id="UP000270411"/>
    </source>
</evidence>
<evidence type="ECO:0000313" key="1">
    <source>
        <dbReference type="EMBL" id="AZG14932.1"/>
    </source>
</evidence>
<sequence length="157" mass="17492">MKTFKSMSDFADHLVRLAAESEVVTNHLTESAAAEIEKVAKSEIGHYQPAVGKFAAWAELKPETEAEKSRLGYKLNAPLERTGEMRDSIQRTVIRNEAAIGSNSDKMVWHELGKGRNPPRAVLGPAAIRVGEDLQSRFGRTVAAWLAGRNWRRPRLK</sequence>
<reference evidence="2" key="1">
    <citation type="submission" date="2018-11" db="EMBL/GenBank/DDBJ databases">
        <title>FDA dAtabase for Regulatory Grade micrObial Sequences (FDA-ARGOS): Supporting development and validation of Infectious Disease Dx tests.</title>
        <authorList>
            <person name="Goldberg B."/>
            <person name="Campos J."/>
            <person name="Tallon L."/>
            <person name="Sadzewicz L."/>
            <person name="Zhao X."/>
            <person name="Vavikolanu K."/>
            <person name="Mehta A."/>
            <person name="Aluvathingal J."/>
            <person name="Nadendla S."/>
            <person name="Geyer C."/>
            <person name="Nandy P."/>
            <person name="Yan Y."/>
            <person name="Sichtig H."/>
        </authorList>
    </citation>
    <scope>NUCLEOTIDE SEQUENCE [LARGE SCALE GENOMIC DNA]</scope>
    <source>
        <strain evidence="2">FDAARGOS_614</strain>
    </source>
</reference>
<accession>A0A3G8H5W5</accession>
<protein>
    <recommendedName>
        <fullName evidence="3">HK97 gp10 family phage protein</fullName>
    </recommendedName>
</protein>
<gene>
    <name evidence="1" type="ORF">EHF44_16730</name>
</gene>
<dbReference type="RefSeq" id="WP_124684684.1">
    <property type="nucleotide sequence ID" value="NZ_CP033969.1"/>
</dbReference>
<dbReference type="AlphaFoldDB" id="A0A3G8H5W5"/>
<dbReference type="KEGG" id="cpau:EHF44_16730"/>
<name>A0A3G8H5W5_9BURK</name>
<proteinExistence type="predicted"/>
<organism evidence="1 2">
    <name type="scientific">Cupriavidus pauculus</name>
    <dbReference type="NCBI Taxonomy" id="82633"/>
    <lineage>
        <taxon>Bacteria</taxon>
        <taxon>Pseudomonadati</taxon>
        <taxon>Pseudomonadota</taxon>
        <taxon>Betaproteobacteria</taxon>
        <taxon>Burkholderiales</taxon>
        <taxon>Burkholderiaceae</taxon>
        <taxon>Cupriavidus</taxon>
    </lineage>
</organism>
<dbReference type="OrthoDB" id="278515at2"/>
<evidence type="ECO:0008006" key="3">
    <source>
        <dbReference type="Google" id="ProtNLM"/>
    </source>
</evidence>